<dbReference type="EMBL" id="GGEC01036211">
    <property type="protein sequence ID" value="MBX16695.1"/>
    <property type="molecule type" value="Transcribed_RNA"/>
</dbReference>
<sequence length="61" mass="7306">MVICALNEIILGFCLTLELNKRYHLEIYPHVMAGNFFYFQFSVWRTSFCLRIIFTTSECFN</sequence>
<name>A0A2P2LFE6_RHIMU</name>
<protein>
    <submittedName>
        <fullName evidence="1">Uncharacterized protein</fullName>
    </submittedName>
</protein>
<evidence type="ECO:0000313" key="1">
    <source>
        <dbReference type="EMBL" id="MBX16695.1"/>
    </source>
</evidence>
<accession>A0A2P2LFE6</accession>
<reference evidence="1" key="1">
    <citation type="submission" date="2018-02" db="EMBL/GenBank/DDBJ databases">
        <title>Rhizophora mucronata_Transcriptome.</title>
        <authorList>
            <person name="Meera S.P."/>
            <person name="Sreeshan A."/>
            <person name="Augustine A."/>
        </authorList>
    </citation>
    <scope>NUCLEOTIDE SEQUENCE</scope>
    <source>
        <tissue evidence="1">Leaf</tissue>
    </source>
</reference>
<dbReference type="AlphaFoldDB" id="A0A2P2LFE6"/>
<organism evidence="1">
    <name type="scientific">Rhizophora mucronata</name>
    <name type="common">Asiatic mangrove</name>
    <dbReference type="NCBI Taxonomy" id="61149"/>
    <lineage>
        <taxon>Eukaryota</taxon>
        <taxon>Viridiplantae</taxon>
        <taxon>Streptophyta</taxon>
        <taxon>Embryophyta</taxon>
        <taxon>Tracheophyta</taxon>
        <taxon>Spermatophyta</taxon>
        <taxon>Magnoliopsida</taxon>
        <taxon>eudicotyledons</taxon>
        <taxon>Gunneridae</taxon>
        <taxon>Pentapetalae</taxon>
        <taxon>rosids</taxon>
        <taxon>fabids</taxon>
        <taxon>Malpighiales</taxon>
        <taxon>Rhizophoraceae</taxon>
        <taxon>Rhizophora</taxon>
    </lineage>
</organism>
<proteinExistence type="predicted"/>